<dbReference type="PANTHER" id="PTHR43651:SF3">
    <property type="entry name" value="1,4-ALPHA-GLUCAN-BRANCHING ENZYME"/>
    <property type="match status" value="1"/>
</dbReference>
<proteinExistence type="predicted"/>
<evidence type="ECO:0000313" key="1">
    <source>
        <dbReference type="EMBL" id="SVE46747.1"/>
    </source>
</evidence>
<dbReference type="Gene3D" id="3.20.20.80">
    <property type="entry name" value="Glycosidases"/>
    <property type="match status" value="1"/>
</dbReference>
<feature type="non-terminal residue" evidence="1">
    <location>
        <position position="1"/>
    </location>
</feature>
<dbReference type="GO" id="GO:0005829">
    <property type="term" value="C:cytosol"/>
    <property type="evidence" value="ECO:0007669"/>
    <property type="project" value="TreeGrafter"/>
</dbReference>
<dbReference type="InterPro" id="IPR017853">
    <property type="entry name" value="GH"/>
</dbReference>
<organism evidence="1">
    <name type="scientific">marine metagenome</name>
    <dbReference type="NCBI Taxonomy" id="408172"/>
    <lineage>
        <taxon>unclassified sequences</taxon>
        <taxon>metagenomes</taxon>
        <taxon>ecological metagenomes</taxon>
    </lineage>
</organism>
<dbReference type="AlphaFoldDB" id="A0A383DQF8"/>
<dbReference type="EMBL" id="UINC01219322">
    <property type="protein sequence ID" value="SVE46747.1"/>
    <property type="molecule type" value="Genomic_DNA"/>
</dbReference>
<sequence>FYAPSSRYGTPEDFQFLINTLHEVGIGVMIDWVPAHFPKDEWALARFDGTALFEHPDPERGEHPDWGTAEFNFGRPEVKNFITANARFWCDVFHVDGLRVDAVASMLHLDYSREKGEWTPNIHGGNENLEAVELLRDVNHVVHSEFPGVATIAEESTAWPGVTREISSGKKALGFTFKWDMGWMNDTLAYFQHEHRDRQKHQDELTFAAAYRDQECYFLPLSHDEVVHEKRSLL</sequence>
<name>A0A383DQF8_9ZZZZ</name>
<accession>A0A383DQF8</accession>
<dbReference type="PANTHER" id="PTHR43651">
    <property type="entry name" value="1,4-ALPHA-GLUCAN-BRANCHING ENZYME"/>
    <property type="match status" value="1"/>
</dbReference>
<protein>
    <recommendedName>
        <fullName evidence="2">Glycosyl hydrolase family 13 catalytic domain-containing protein</fullName>
    </recommendedName>
</protein>
<gene>
    <name evidence="1" type="ORF">METZ01_LOCUS499601</name>
</gene>
<dbReference type="GO" id="GO:0003844">
    <property type="term" value="F:1,4-alpha-glucan branching enzyme activity"/>
    <property type="evidence" value="ECO:0007669"/>
    <property type="project" value="TreeGrafter"/>
</dbReference>
<feature type="non-terminal residue" evidence="1">
    <location>
        <position position="234"/>
    </location>
</feature>
<dbReference type="GO" id="GO:0005978">
    <property type="term" value="P:glycogen biosynthetic process"/>
    <property type="evidence" value="ECO:0007669"/>
    <property type="project" value="TreeGrafter"/>
</dbReference>
<evidence type="ECO:0008006" key="2">
    <source>
        <dbReference type="Google" id="ProtNLM"/>
    </source>
</evidence>
<reference evidence="1" key="1">
    <citation type="submission" date="2018-05" db="EMBL/GenBank/DDBJ databases">
        <authorList>
            <person name="Lanie J.A."/>
            <person name="Ng W.-L."/>
            <person name="Kazmierczak K.M."/>
            <person name="Andrzejewski T.M."/>
            <person name="Davidsen T.M."/>
            <person name="Wayne K.J."/>
            <person name="Tettelin H."/>
            <person name="Glass J.I."/>
            <person name="Rusch D."/>
            <person name="Podicherti R."/>
            <person name="Tsui H.-C.T."/>
            <person name="Winkler M.E."/>
        </authorList>
    </citation>
    <scope>NUCLEOTIDE SEQUENCE</scope>
</reference>
<dbReference type="SUPFAM" id="SSF51445">
    <property type="entry name" value="(Trans)glycosidases"/>
    <property type="match status" value="1"/>
</dbReference>
<dbReference type="CDD" id="cd11322">
    <property type="entry name" value="AmyAc_Glg_BE"/>
    <property type="match status" value="1"/>
</dbReference>